<evidence type="ECO:0000313" key="3">
    <source>
        <dbReference type="Proteomes" id="UP000018837"/>
    </source>
</evidence>
<dbReference type="AlphaFoldDB" id="W2C327"/>
<organism evidence="2 3">
    <name type="scientific">Tannerella sp. oral taxon BU063 isolate Cell 2</name>
    <dbReference type="NCBI Taxonomy" id="1411148"/>
    <lineage>
        <taxon>Bacteria</taxon>
        <taxon>Pseudomonadati</taxon>
        <taxon>Bacteroidota</taxon>
        <taxon>Bacteroidia</taxon>
        <taxon>Bacteroidales</taxon>
        <taxon>Tannerellaceae</taxon>
        <taxon>Tannerella</taxon>
    </lineage>
</organism>
<dbReference type="Proteomes" id="UP000018837">
    <property type="component" value="Unassembled WGS sequence"/>
</dbReference>
<keyword evidence="1" id="KW-0472">Membrane</keyword>
<accession>W2C327</accession>
<gene>
    <name evidence="2" type="ORF">N425_12890</name>
</gene>
<reference evidence="2 3" key="1">
    <citation type="submission" date="2013-11" db="EMBL/GenBank/DDBJ databases">
        <title>Single cell genomics of uncultured Tannerella BU063 (oral taxon 286).</title>
        <authorList>
            <person name="Beall C.J."/>
            <person name="Campbell A.G."/>
            <person name="Griffen A.L."/>
            <person name="Podar M."/>
            <person name="Leys E.J."/>
        </authorList>
    </citation>
    <scope>NUCLEOTIDE SEQUENCE [LARGE SCALE GENOMIC DNA]</scope>
    <source>
        <strain evidence="2">Cell 2</strain>
    </source>
</reference>
<proteinExistence type="predicted"/>
<comment type="caution">
    <text evidence="2">The sequence shown here is derived from an EMBL/GenBank/DDBJ whole genome shotgun (WGS) entry which is preliminary data.</text>
</comment>
<sequence>MSVDTDPNPMQETFQGYRLSAVALIFYSVVLLIAINTHNL</sequence>
<evidence type="ECO:0000313" key="2">
    <source>
        <dbReference type="EMBL" id="ETK00851.1"/>
    </source>
</evidence>
<evidence type="ECO:0000256" key="1">
    <source>
        <dbReference type="SAM" id="Phobius"/>
    </source>
</evidence>
<protein>
    <submittedName>
        <fullName evidence="2">Uncharacterized protein</fullName>
    </submittedName>
</protein>
<keyword evidence="1" id="KW-1133">Transmembrane helix</keyword>
<keyword evidence="1" id="KW-0812">Transmembrane</keyword>
<name>W2C327_9BACT</name>
<feature type="transmembrane region" description="Helical" evidence="1">
    <location>
        <begin position="16"/>
        <end position="35"/>
    </location>
</feature>
<dbReference type="EMBL" id="AYUF01000495">
    <property type="protein sequence ID" value="ETK00851.1"/>
    <property type="molecule type" value="Genomic_DNA"/>
</dbReference>